<name>R9RBA7_9FUSO</name>
<dbReference type="NCBIfam" id="TIGR01725">
    <property type="entry name" value="phge_HK97_gp10"/>
    <property type="match status" value="1"/>
</dbReference>
<evidence type="ECO:0000313" key="2">
    <source>
        <dbReference type="Proteomes" id="UP000014361"/>
    </source>
</evidence>
<dbReference type="HOGENOM" id="CLU_096367_3_0_0"/>
<organism evidence="1 2">
    <name type="scientific">Fusobacterium animalis 4_8</name>
    <dbReference type="NCBI Taxonomy" id="469607"/>
    <lineage>
        <taxon>Bacteria</taxon>
        <taxon>Fusobacteriati</taxon>
        <taxon>Fusobacteriota</taxon>
        <taxon>Fusobacteriia</taxon>
        <taxon>Fusobacteriales</taxon>
        <taxon>Fusobacteriaceae</taxon>
        <taxon>Fusobacterium</taxon>
    </lineage>
</organism>
<dbReference type="PATRIC" id="fig|469607.3.peg.657"/>
<sequence>MTILDICKEIDYLANHRVEIGILAIDRDKKGKENKATILQYAIWNEFGTKYIPARPFMRNALDNNKEAISKLIKNAVADVAKGSIKGKEALMRIGEDIRGKVILSIATAGQWAVANAKSTLRIKTKDGQVNNTKPLLDNRFLIKSIRYQIVDKNGSNIYLSEFKDV</sequence>
<protein>
    <submittedName>
        <fullName evidence="1">HK97 gp10 family phage protein</fullName>
    </submittedName>
</protein>
<dbReference type="KEGG" id="fus:HMPREF0409_01079"/>
<dbReference type="RefSeq" id="WP_016339685.1">
    <property type="nucleotide sequence ID" value="NC_021281.1"/>
</dbReference>
<evidence type="ECO:0000313" key="1">
    <source>
        <dbReference type="EMBL" id="AGM23112.1"/>
    </source>
</evidence>
<proteinExistence type="predicted"/>
<dbReference type="EMBL" id="CP003723">
    <property type="protein sequence ID" value="AGM23112.1"/>
    <property type="molecule type" value="Genomic_DNA"/>
</dbReference>
<dbReference type="InterPro" id="IPR010064">
    <property type="entry name" value="HK97-gp10_tail"/>
</dbReference>
<gene>
    <name evidence="1" type="ORF">HMPREF0409_01079</name>
</gene>
<accession>R9RBA7</accession>
<dbReference type="AlphaFoldDB" id="R9RBA7"/>
<reference evidence="1 2" key="1">
    <citation type="submission" date="2012-07" db="EMBL/GenBank/DDBJ databases">
        <title>The Genome Sequence of Fusobacterium sp. 4_8.</title>
        <authorList>
            <consortium name="The Broad Institute Genome Sequencing Platform"/>
            <person name="Earl A."/>
            <person name="Ward D."/>
            <person name="Feldgarden M."/>
            <person name="Gevers D."/>
            <person name="Sibley C.D."/>
            <person name="White A.P."/>
            <person name="Crowley S."/>
            <person name="Surette M."/>
            <person name="Strauss J.C."/>
            <person name="Ambrose C.E."/>
            <person name="Allen-Vercoe E."/>
            <person name="Walker B."/>
            <person name="Young S.K."/>
            <person name="Zeng Q."/>
            <person name="Gargeya S."/>
            <person name="Fitzgerald M."/>
            <person name="Haas B."/>
            <person name="Abouelleil A."/>
            <person name="Alvarado L."/>
            <person name="Arachchi H.M."/>
            <person name="Berlin A.M."/>
            <person name="Chapman S.B."/>
            <person name="Goldberg J."/>
            <person name="Griggs A."/>
            <person name="Gujja S."/>
            <person name="Hansen M."/>
            <person name="Howarth C."/>
            <person name="Imamovic A."/>
            <person name="Larimer J."/>
            <person name="McCowen C."/>
            <person name="Montmayeur A."/>
            <person name="Murphy C."/>
            <person name="Neiman D."/>
            <person name="Pearson M."/>
            <person name="Priest M."/>
            <person name="Roberts A."/>
            <person name="Saif S."/>
            <person name="Shea T."/>
            <person name="Sisk P."/>
            <person name="Sykes S."/>
            <person name="Wortman J."/>
            <person name="Nusbaum C."/>
            <person name="Birren B."/>
        </authorList>
    </citation>
    <scope>NUCLEOTIDE SEQUENCE [LARGE SCALE GENOMIC DNA]</scope>
    <source>
        <strain evidence="1 2">4_8</strain>
    </source>
</reference>
<dbReference type="Proteomes" id="UP000014361">
    <property type="component" value="Chromosome"/>
</dbReference>